<dbReference type="PANTHER" id="PTHR36443">
    <property type="entry name" value="BSR5223 PROTEIN"/>
    <property type="match status" value="1"/>
</dbReference>
<gene>
    <name evidence="2" type="ORF">ACFQHR_10895</name>
</gene>
<keyword evidence="1" id="KW-1133">Transmembrane helix</keyword>
<feature type="transmembrane region" description="Helical" evidence="1">
    <location>
        <begin position="46"/>
        <end position="69"/>
    </location>
</feature>
<feature type="transmembrane region" description="Helical" evidence="1">
    <location>
        <begin position="7"/>
        <end position="26"/>
    </location>
</feature>
<keyword evidence="1" id="KW-0472">Membrane</keyword>
<sequence length="74" mass="8268">MQPLGKYIVIIGLVIVGIGLLVWLLGPRLDWFGRLPGDVRVSKPGFKVFAPFTSMLLLSVLLSLVLWAIRRFFG</sequence>
<dbReference type="Pfam" id="PF11146">
    <property type="entry name" value="DUF2905"/>
    <property type="match status" value="1"/>
</dbReference>
<proteinExistence type="predicted"/>
<keyword evidence="1" id="KW-0812">Transmembrane</keyword>
<evidence type="ECO:0000313" key="2">
    <source>
        <dbReference type="EMBL" id="MFC6998135.1"/>
    </source>
</evidence>
<evidence type="ECO:0000313" key="3">
    <source>
        <dbReference type="Proteomes" id="UP001596405"/>
    </source>
</evidence>
<dbReference type="PANTHER" id="PTHR36443:SF1">
    <property type="entry name" value="BSR5223 PROTEIN"/>
    <property type="match status" value="1"/>
</dbReference>
<dbReference type="Proteomes" id="UP001596405">
    <property type="component" value="Unassembled WGS sequence"/>
</dbReference>
<comment type="caution">
    <text evidence="2">The sequence shown here is derived from an EMBL/GenBank/DDBJ whole genome shotgun (WGS) entry which is preliminary data.</text>
</comment>
<dbReference type="RefSeq" id="WP_066621584.1">
    <property type="nucleotide sequence ID" value="NZ_JBHSYQ010000004.1"/>
</dbReference>
<organism evidence="2 3">
    <name type="scientific">Rufibacter roseus</name>
    <dbReference type="NCBI Taxonomy" id="1567108"/>
    <lineage>
        <taxon>Bacteria</taxon>
        <taxon>Pseudomonadati</taxon>
        <taxon>Bacteroidota</taxon>
        <taxon>Cytophagia</taxon>
        <taxon>Cytophagales</taxon>
        <taxon>Hymenobacteraceae</taxon>
        <taxon>Rufibacter</taxon>
    </lineage>
</organism>
<dbReference type="EMBL" id="JBHSYQ010000004">
    <property type="protein sequence ID" value="MFC6998135.1"/>
    <property type="molecule type" value="Genomic_DNA"/>
</dbReference>
<protein>
    <submittedName>
        <fullName evidence="2">DUF2905 domain-containing protein</fullName>
    </submittedName>
</protein>
<accession>A0ABW2DKF7</accession>
<name>A0ABW2DKF7_9BACT</name>
<reference evidence="3" key="1">
    <citation type="journal article" date="2019" name="Int. J. Syst. Evol. Microbiol.">
        <title>The Global Catalogue of Microorganisms (GCM) 10K type strain sequencing project: providing services to taxonomists for standard genome sequencing and annotation.</title>
        <authorList>
            <consortium name="The Broad Institute Genomics Platform"/>
            <consortium name="The Broad Institute Genome Sequencing Center for Infectious Disease"/>
            <person name="Wu L."/>
            <person name="Ma J."/>
        </authorList>
    </citation>
    <scope>NUCLEOTIDE SEQUENCE [LARGE SCALE GENOMIC DNA]</scope>
    <source>
        <strain evidence="3">CGMCC 4.7393</strain>
    </source>
</reference>
<keyword evidence="3" id="KW-1185">Reference proteome</keyword>
<dbReference type="InterPro" id="IPR021320">
    <property type="entry name" value="DUF2905"/>
</dbReference>
<evidence type="ECO:0000256" key="1">
    <source>
        <dbReference type="SAM" id="Phobius"/>
    </source>
</evidence>